<evidence type="ECO:0000313" key="2">
    <source>
        <dbReference type="EMBL" id="KAF2856928.1"/>
    </source>
</evidence>
<dbReference type="AlphaFoldDB" id="A0A6A7BR17"/>
<proteinExistence type="predicted"/>
<accession>A0A6A7BR17</accession>
<protein>
    <submittedName>
        <fullName evidence="2">Uncharacterized protein</fullName>
    </submittedName>
</protein>
<gene>
    <name evidence="2" type="ORF">T440DRAFT_13836</name>
</gene>
<keyword evidence="3" id="KW-1185">Reference proteome</keyword>
<sequence length="279" mass="31931">MQSVRRDMSGRLMYRCRSYARKCFGSSQSMMLALPLIPSDSLRRVALNFTYGDYYRFFRVQIMPNNQGPCKELINLLSFPKLEELNIIFQSPRGLSITHPWRQLDESLNRGVRALKICHARLTFFIATFAMLPLLEIPVVTLGGHVKDQLKESFQRSRQILREFPSLIPRCILRDMQLASTKSPLCLCLSPCNAWDVEIINNRGRWLTMMGYPPGTPADSESVYDMHSSEHLGGSLGETSYETEAESRQDSSTRSGRWHTPAQLSIVYPGVNSQFLYYS</sequence>
<name>A0A6A7BR17_9PLEO</name>
<evidence type="ECO:0000313" key="3">
    <source>
        <dbReference type="Proteomes" id="UP000799423"/>
    </source>
</evidence>
<reference evidence="2" key="1">
    <citation type="submission" date="2020-01" db="EMBL/GenBank/DDBJ databases">
        <authorList>
            <consortium name="DOE Joint Genome Institute"/>
            <person name="Haridas S."/>
            <person name="Albert R."/>
            <person name="Binder M."/>
            <person name="Bloem J."/>
            <person name="Labutti K."/>
            <person name="Salamov A."/>
            <person name="Andreopoulos B."/>
            <person name="Baker S.E."/>
            <person name="Barry K."/>
            <person name="Bills G."/>
            <person name="Bluhm B.H."/>
            <person name="Cannon C."/>
            <person name="Castanera R."/>
            <person name="Culley D.E."/>
            <person name="Daum C."/>
            <person name="Ezra D."/>
            <person name="Gonzalez J.B."/>
            <person name="Henrissat B."/>
            <person name="Kuo A."/>
            <person name="Liang C."/>
            <person name="Lipzen A."/>
            <person name="Lutzoni F."/>
            <person name="Magnuson J."/>
            <person name="Mondo S."/>
            <person name="Nolan M."/>
            <person name="Ohm R."/>
            <person name="Pangilinan J."/>
            <person name="Park H.-J."/>
            <person name="Ramirez L."/>
            <person name="Alfaro M."/>
            <person name="Sun H."/>
            <person name="Tritt A."/>
            <person name="Yoshinaga Y."/>
            <person name="Zwiers L.-H."/>
            <person name="Turgeon B.G."/>
            <person name="Goodwin S.B."/>
            <person name="Spatafora J.W."/>
            <person name="Crous P.W."/>
            <person name="Grigoriev I.V."/>
        </authorList>
    </citation>
    <scope>NUCLEOTIDE SEQUENCE</scope>
    <source>
        <strain evidence="2">IPT5</strain>
    </source>
</reference>
<feature type="region of interest" description="Disordered" evidence="1">
    <location>
        <begin position="220"/>
        <end position="257"/>
    </location>
</feature>
<dbReference type="OrthoDB" id="3684799at2759"/>
<organism evidence="2 3">
    <name type="scientific">Plenodomus tracheiphilus IPT5</name>
    <dbReference type="NCBI Taxonomy" id="1408161"/>
    <lineage>
        <taxon>Eukaryota</taxon>
        <taxon>Fungi</taxon>
        <taxon>Dikarya</taxon>
        <taxon>Ascomycota</taxon>
        <taxon>Pezizomycotina</taxon>
        <taxon>Dothideomycetes</taxon>
        <taxon>Pleosporomycetidae</taxon>
        <taxon>Pleosporales</taxon>
        <taxon>Pleosporineae</taxon>
        <taxon>Leptosphaeriaceae</taxon>
        <taxon>Plenodomus</taxon>
    </lineage>
</organism>
<dbReference type="EMBL" id="MU006288">
    <property type="protein sequence ID" value="KAF2856928.1"/>
    <property type="molecule type" value="Genomic_DNA"/>
</dbReference>
<evidence type="ECO:0000256" key="1">
    <source>
        <dbReference type="SAM" id="MobiDB-lite"/>
    </source>
</evidence>
<dbReference type="Proteomes" id="UP000799423">
    <property type="component" value="Unassembled WGS sequence"/>
</dbReference>